<dbReference type="GO" id="GO:0000976">
    <property type="term" value="F:transcription cis-regulatory region binding"/>
    <property type="evidence" value="ECO:0007669"/>
    <property type="project" value="TreeGrafter"/>
</dbReference>
<dbReference type="NCBIfam" id="NF047341">
    <property type="entry name" value="lactose_RbsR"/>
    <property type="match status" value="1"/>
</dbReference>
<dbReference type="InterPro" id="IPR028082">
    <property type="entry name" value="Peripla_BP_I"/>
</dbReference>
<dbReference type="SUPFAM" id="SSF47413">
    <property type="entry name" value="lambda repressor-like DNA-binding domains"/>
    <property type="match status" value="1"/>
</dbReference>
<dbReference type="PANTHER" id="PTHR30146:SF148">
    <property type="entry name" value="HTH-TYPE TRANSCRIPTIONAL REPRESSOR PURR-RELATED"/>
    <property type="match status" value="1"/>
</dbReference>
<dbReference type="EMBL" id="CP110232">
    <property type="protein sequence ID" value="WEG73603.1"/>
    <property type="molecule type" value="Genomic_DNA"/>
</dbReference>
<dbReference type="InterPro" id="IPR010982">
    <property type="entry name" value="Lambda_DNA-bd_dom_sf"/>
</dbReference>
<dbReference type="GO" id="GO:0003700">
    <property type="term" value="F:DNA-binding transcription factor activity"/>
    <property type="evidence" value="ECO:0007669"/>
    <property type="project" value="TreeGrafter"/>
</dbReference>
<dbReference type="PROSITE" id="PS50932">
    <property type="entry name" value="HTH_LACI_2"/>
    <property type="match status" value="1"/>
</dbReference>
<accession>A0AAF0I6I5</accession>
<evidence type="ECO:0000256" key="2">
    <source>
        <dbReference type="ARBA" id="ARBA00023015"/>
    </source>
</evidence>
<dbReference type="InterPro" id="IPR001761">
    <property type="entry name" value="Peripla_BP/Lac1_sug-bd_dom"/>
</dbReference>
<keyword evidence="1" id="KW-0678">Repressor</keyword>
<dbReference type="Gene3D" id="1.10.260.40">
    <property type="entry name" value="lambda repressor-like DNA-binding domains"/>
    <property type="match status" value="1"/>
</dbReference>
<evidence type="ECO:0000256" key="4">
    <source>
        <dbReference type="ARBA" id="ARBA00023163"/>
    </source>
</evidence>
<organism evidence="6 7">
    <name type="scientific">Vagococcus intermedius</name>
    <dbReference type="NCBI Taxonomy" id="2991418"/>
    <lineage>
        <taxon>Bacteria</taxon>
        <taxon>Bacillati</taxon>
        <taxon>Bacillota</taxon>
        <taxon>Bacilli</taxon>
        <taxon>Lactobacillales</taxon>
        <taxon>Enterococcaceae</taxon>
        <taxon>Vagococcus</taxon>
    </lineage>
</organism>
<reference evidence="6" key="1">
    <citation type="submission" date="2022-10" db="EMBL/GenBank/DDBJ databases">
        <title>Vagococcus sp. isolated from poultry meat.</title>
        <authorList>
            <person name="Johansson P."/>
            <person name="Bjorkroth J."/>
        </authorList>
    </citation>
    <scope>NUCLEOTIDE SEQUENCE</scope>
    <source>
        <strain evidence="6">STAA11</strain>
    </source>
</reference>
<dbReference type="KEGG" id="vie:OL234_01475"/>
<protein>
    <submittedName>
        <fullName evidence="6">Substrate-binding domain-containing protein</fullName>
    </submittedName>
</protein>
<dbReference type="PANTHER" id="PTHR30146">
    <property type="entry name" value="LACI-RELATED TRANSCRIPTIONAL REPRESSOR"/>
    <property type="match status" value="1"/>
</dbReference>
<dbReference type="AlphaFoldDB" id="A0AAF0I6I5"/>
<keyword evidence="7" id="KW-1185">Reference proteome</keyword>
<dbReference type="CDD" id="cd19976">
    <property type="entry name" value="PBP1_DegA_Like"/>
    <property type="match status" value="1"/>
</dbReference>
<dbReference type="CDD" id="cd01392">
    <property type="entry name" value="HTH_LacI"/>
    <property type="match status" value="1"/>
</dbReference>
<evidence type="ECO:0000313" key="6">
    <source>
        <dbReference type="EMBL" id="WEG73603.1"/>
    </source>
</evidence>
<dbReference type="Proteomes" id="UP001179647">
    <property type="component" value="Chromosome"/>
</dbReference>
<evidence type="ECO:0000256" key="1">
    <source>
        <dbReference type="ARBA" id="ARBA00022491"/>
    </source>
</evidence>
<dbReference type="Pfam" id="PF00356">
    <property type="entry name" value="LacI"/>
    <property type="match status" value="1"/>
</dbReference>
<feature type="domain" description="HTH lacI-type" evidence="5">
    <location>
        <begin position="6"/>
        <end position="61"/>
    </location>
</feature>
<dbReference type="Gene3D" id="3.40.50.2300">
    <property type="match status" value="2"/>
</dbReference>
<keyword evidence="2" id="KW-0805">Transcription regulation</keyword>
<dbReference type="SUPFAM" id="SSF53822">
    <property type="entry name" value="Periplasmic binding protein-like I"/>
    <property type="match status" value="1"/>
</dbReference>
<keyword evidence="3" id="KW-0238">DNA-binding</keyword>
<proteinExistence type="predicted"/>
<name>A0AAF0I6I5_9ENTE</name>
<sequence>MKMKKVTIKEVAKHCGMSIATVSQILNGHSQHFNPNTVKKVQAAKEELNYQPNYFAQSMVVKKSKTIGVLVPDITNPFFSTLIGGIESVLYRENYITMLCNADLDEKKENDYLEELSRRGVDGFIIASSAISNEAINANLKAKNHPFIVLDQKYAEGLSDAVFTDDFLGGRLAAEHLSELGHKKVAIVAPQAATENIQKRVAGFRSIYGEDVTLIAAELTKAGGRQAVPNLLKQEVTGVFAINDEIAFGLYFGLAEAGKKIPENYSIIGYDNVDMCEYITPKLTTIAQPIFELGEKTAELLLKRLAKPDDRWQEITLPVKIIKRFSTAPLN</sequence>
<dbReference type="InterPro" id="IPR000843">
    <property type="entry name" value="HTH_LacI"/>
</dbReference>
<dbReference type="SMART" id="SM00354">
    <property type="entry name" value="HTH_LACI"/>
    <property type="match status" value="1"/>
</dbReference>
<evidence type="ECO:0000256" key="3">
    <source>
        <dbReference type="ARBA" id="ARBA00023125"/>
    </source>
</evidence>
<evidence type="ECO:0000313" key="7">
    <source>
        <dbReference type="Proteomes" id="UP001179647"/>
    </source>
</evidence>
<dbReference type="Pfam" id="PF00532">
    <property type="entry name" value="Peripla_BP_1"/>
    <property type="match status" value="1"/>
</dbReference>
<evidence type="ECO:0000259" key="5">
    <source>
        <dbReference type="PROSITE" id="PS50932"/>
    </source>
</evidence>
<dbReference type="RefSeq" id="WP_275469403.1">
    <property type="nucleotide sequence ID" value="NZ_CP110232.1"/>
</dbReference>
<keyword evidence="4" id="KW-0804">Transcription</keyword>
<gene>
    <name evidence="6" type="ORF">OL234_01475</name>
</gene>